<dbReference type="Proteomes" id="UP001056120">
    <property type="component" value="Linkage Group LG25"/>
</dbReference>
<organism evidence="1 2">
    <name type="scientific">Smallanthus sonchifolius</name>
    <dbReference type="NCBI Taxonomy" id="185202"/>
    <lineage>
        <taxon>Eukaryota</taxon>
        <taxon>Viridiplantae</taxon>
        <taxon>Streptophyta</taxon>
        <taxon>Embryophyta</taxon>
        <taxon>Tracheophyta</taxon>
        <taxon>Spermatophyta</taxon>
        <taxon>Magnoliopsida</taxon>
        <taxon>eudicotyledons</taxon>
        <taxon>Gunneridae</taxon>
        <taxon>Pentapetalae</taxon>
        <taxon>asterids</taxon>
        <taxon>campanulids</taxon>
        <taxon>Asterales</taxon>
        <taxon>Asteraceae</taxon>
        <taxon>Asteroideae</taxon>
        <taxon>Heliantheae alliance</taxon>
        <taxon>Millerieae</taxon>
        <taxon>Smallanthus</taxon>
    </lineage>
</organism>
<sequence>MDPWKMLNSSSISSPCIFSSQDRQWLRINDMENTKNFEAQLMQYNIRNIFKDALKRKVEALDRHVSKRVRVDSERNSMRQHQASLETRISKPVPIYAEFTFTAVATETFEEEADEKIKGKMSVTKEEDDEKTCSVIHEHVPTDPHNIILGTNMPLGMADEIS</sequence>
<comment type="caution">
    <text evidence="1">The sequence shown here is derived from an EMBL/GenBank/DDBJ whole genome shotgun (WGS) entry which is preliminary data.</text>
</comment>
<reference evidence="2" key="1">
    <citation type="journal article" date="2022" name="Mol. Ecol. Resour.">
        <title>The genomes of chicory, endive, great burdock and yacon provide insights into Asteraceae palaeo-polyploidization history and plant inulin production.</title>
        <authorList>
            <person name="Fan W."/>
            <person name="Wang S."/>
            <person name="Wang H."/>
            <person name="Wang A."/>
            <person name="Jiang F."/>
            <person name="Liu H."/>
            <person name="Zhao H."/>
            <person name="Xu D."/>
            <person name="Zhang Y."/>
        </authorList>
    </citation>
    <scope>NUCLEOTIDE SEQUENCE [LARGE SCALE GENOMIC DNA]</scope>
    <source>
        <strain evidence="2">cv. Yunnan</strain>
    </source>
</reference>
<accession>A0ACB9A3M4</accession>
<name>A0ACB9A3M4_9ASTR</name>
<evidence type="ECO:0000313" key="2">
    <source>
        <dbReference type="Proteomes" id="UP001056120"/>
    </source>
</evidence>
<protein>
    <submittedName>
        <fullName evidence="1">Uncharacterized protein</fullName>
    </submittedName>
</protein>
<reference evidence="1 2" key="2">
    <citation type="journal article" date="2022" name="Mol. Ecol. Resour.">
        <title>The genomes of chicory, endive, great burdock and yacon provide insights into Asteraceae paleo-polyploidization history and plant inulin production.</title>
        <authorList>
            <person name="Fan W."/>
            <person name="Wang S."/>
            <person name="Wang H."/>
            <person name="Wang A."/>
            <person name="Jiang F."/>
            <person name="Liu H."/>
            <person name="Zhao H."/>
            <person name="Xu D."/>
            <person name="Zhang Y."/>
        </authorList>
    </citation>
    <scope>NUCLEOTIDE SEQUENCE [LARGE SCALE GENOMIC DNA]</scope>
    <source>
        <strain evidence="2">cv. Yunnan</strain>
        <tissue evidence="1">Leaves</tissue>
    </source>
</reference>
<dbReference type="EMBL" id="CM042042">
    <property type="protein sequence ID" value="KAI3704326.1"/>
    <property type="molecule type" value="Genomic_DNA"/>
</dbReference>
<evidence type="ECO:0000313" key="1">
    <source>
        <dbReference type="EMBL" id="KAI3704326.1"/>
    </source>
</evidence>
<proteinExistence type="predicted"/>
<keyword evidence="2" id="KW-1185">Reference proteome</keyword>
<gene>
    <name evidence="1" type="ORF">L1987_74544</name>
</gene>